<feature type="transmembrane region" description="Helical" evidence="2">
    <location>
        <begin position="40"/>
        <end position="59"/>
    </location>
</feature>
<evidence type="ECO:0000256" key="2">
    <source>
        <dbReference type="SAM" id="Phobius"/>
    </source>
</evidence>
<dbReference type="EMBL" id="LZPO01108344">
    <property type="protein sequence ID" value="OBS59247.1"/>
    <property type="molecule type" value="Genomic_DNA"/>
</dbReference>
<feature type="non-terminal residue" evidence="4">
    <location>
        <position position="1"/>
    </location>
</feature>
<keyword evidence="2" id="KW-0812">Transmembrane</keyword>
<dbReference type="Pfam" id="PF15846">
    <property type="entry name" value="DUF4720"/>
    <property type="match status" value="1"/>
</dbReference>
<name>A0A1A6G1H3_NEOLE</name>
<organism evidence="4 5">
    <name type="scientific">Neotoma lepida</name>
    <name type="common">Desert woodrat</name>
    <dbReference type="NCBI Taxonomy" id="56216"/>
    <lineage>
        <taxon>Eukaryota</taxon>
        <taxon>Metazoa</taxon>
        <taxon>Chordata</taxon>
        <taxon>Craniata</taxon>
        <taxon>Vertebrata</taxon>
        <taxon>Euteleostomi</taxon>
        <taxon>Mammalia</taxon>
        <taxon>Eutheria</taxon>
        <taxon>Euarchontoglires</taxon>
        <taxon>Glires</taxon>
        <taxon>Rodentia</taxon>
        <taxon>Myomorpha</taxon>
        <taxon>Muroidea</taxon>
        <taxon>Cricetidae</taxon>
        <taxon>Neotominae</taxon>
        <taxon>Neotoma</taxon>
    </lineage>
</organism>
<feature type="domain" description="GPI inositol-deacylase transmembrane" evidence="3">
    <location>
        <begin position="15"/>
        <end position="66"/>
    </location>
</feature>
<keyword evidence="2" id="KW-1133">Transmembrane helix</keyword>
<keyword evidence="2" id="KW-0472">Membrane</keyword>
<dbReference type="AlphaFoldDB" id="A0A1A6G1H3"/>
<dbReference type="Proteomes" id="UP000092124">
    <property type="component" value="Unassembled WGS sequence"/>
</dbReference>
<reference evidence="4 5" key="1">
    <citation type="submission" date="2016-06" db="EMBL/GenBank/DDBJ databases">
        <title>The Draft Genome Sequence and Annotation of the Desert Woodrat Neotoma lepida.</title>
        <authorList>
            <person name="Campbell M."/>
            <person name="Oakeson K.F."/>
            <person name="Yandell M."/>
            <person name="Halpert J.R."/>
            <person name="Dearing D."/>
        </authorList>
    </citation>
    <scope>NUCLEOTIDE SEQUENCE [LARGE SCALE GENOMIC DNA]</scope>
    <source>
        <strain evidence="4">417</strain>
        <tissue evidence="4">Liver</tissue>
    </source>
</reference>
<gene>
    <name evidence="4" type="ORF">A6R68_09629</name>
</gene>
<accession>A0A1A6G1H3</accession>
<dbReference type="STRING" id="56216.A0A1A6G1H3"/>
<dbReference type="PANTHER" id="PTHR47620">
    <property type="entry name" value="CHROMOSOME 2 OPEN READING FRAME 66"/>
    <property type="match status" value="1"/>
</dbReference>
<keyword evidence="5" id="KW-1185">Reference proteome</keyword>
<comment type="caution">
    <text evidence="4">The sequence shown here is derived from an EMBL/GenBank/DDBJ whole genome shotgun (WGS) entry which is preliminary data.</text>
</comment>
<evidence type="ECO:0000313" key="4">
    <source>
        <dbReference type="EMBL" id="OBS59247.1"/>
    </source>
</evidence>
<feature type="compositionally biased region" description="Basic residues" evidence="1">
    <location>
        <begin position="1"/>
        <end position="14"/>
    </location>
</feature>
<evidence type="ECO:0000313" key="5">
    <source>
        <dbReference type="Proteomes" id="UP000092124"/>
    </source>
</evidence>
<feature type="transmembrane region" description="Helical" evidence="2">
    <location>
        <begin position="71"/>
        <end position="88"/>
    </location>
</feature>
<sequence>NPKHSRRSEKKSNHHKDSSVQSLRLSANDAEDSLRMHGTVINLLAWVVLLSMPSLIYWVKNLSTMSKAPLLLLWAALVLASHVHGAMLRNEDTWKPLSNPRNRELFFRSLQAYFKGRGLDLGILPNTFSTNEGPRPLSFQAEHIASAFADYEEQKNSLPSVVMLKLQKSYSVENSTVAEVFSKVPFSR</sequence>
<dbReference type="InterPro" id="IPR031699">
    <property type="entry name" value="DUF4720"/>
</dbReference>
<evidence type="ECO:0000259" key="3">
    <source>
        <dbReference type="Pfam" id="PF25140"/>
    </source>
</evidence>
<protein>
    <recommendedName>
        <fullName evidence="3">GPI inositol-deacylase transmembrane domain-containing protein</fullName>
    </recommendedName>
</protein>
<feature type="region of interest" description="Disordered" evidence="1">
    <location>
        <begin position="1"/>
        <end position="22"/>
    </location>
</feature>
<evidence type="ECO:0000256" key="1">
    <source>
        <dbReference type="SAM" id="MobiDB-lite"/>
    </source>
</evidence>
<dbReference type="InterPro" id="IPR056824">
    <property type="entry name" value="PGAP1_TMD"/>
</dbReference>
<proteinExistence type="predicted"/>
<dbReference type="PANTHER" id="PTHR47620:SF1">
    <property type="entry name" value="GENE, 34066-RELATED"/>
    <property type="match status" value="1"/>
</dbReference>
<dbReference type="OrthoDB" id="9882381at2759"/>
<dbReference type="Pfam" id="PF25140">
    <property type="entry name" value="PGAP1_TMD"/>
    <property type="match status" value="1"/>
</dbReference>